<feature type="transmembrane region" description="Helical" evidence="6">
    <location>
        <begin position="98"/>
        <end position="118"/>
    </location>
</feature>
<reference evidence="7 8" key="1">
    <citation type="submission" date="2019-10" db="EMBL/GenBank/DDBJ databases">
        <title>Sequencing and Assembly of Multiple Reported Metal-Biooxidizing Members of the Extremely Thermoacidophilic Archaeal Family Sulfolobaceae.</title>
        <authorList>
            <person name="Counts J.A."/>
            <person name="Kelly R.M."/>
        </authorList>
    </citation>
    <scope>NUCLEOTIDE SEQUENCE [LARGE SCALE GENOMIC DNA]</scope>
    <source>
        <strain evidence="7 8">DSM 6482</strain>
    </source>
</reference>
<dbReference type="Pfam" id="PF13520">
    <property type="entry name" value="AA_permease_2"/>
    <property type="match status" value="1"/>
</dbReference>
<feature type="transmembrane region" description="Helical" evidence="6">
    <location>
        <begin position="272"/>
        <end position="290"/>
    </location>
</feature>
<feature type="transmembrane region" description="Helical" evidence="6">
    <location>
        <begin position="29"/>
        <end position="51"/>
    </location>
</feature>
<dbReference type="GO" id="GO:0005886">
    <property type="term" value="C:plasma membrane"/>
    <property type="evidence" value="ECO:0007669"/>
    <property type="project" value="UniProtKB-SubCell"/>
</dbReference>
<evidence type="ECO:0000256" key="3">
    <source>
        <dbReference type="ARBA" id="ARBA00022692"/>
    </source>
</evidence>
<feature type="transmembrane region" description="Helical" evidence="6">
    <location>
        <begin position="239"/>
        <end position="260"/>
    </location>
</feature>
<evidence type="ECO:0000256" key="2">
    <source>
        <dbReference type="ARBA" id="ARBA00022475"/>
    </source>
</evidence>
<keyword evidence="4 6" id="KW-1133">Transmembrane helix</keyword>
<dbReference type="InterPro" id="IPR002293">
    <property type="entry name" value="AA/rel_permease1"/>
</dbReference>
<keyword evidence="8" id="KW-1185">Reference proteome</keyword>
<keyword evidence="2" id="KW-1003">Cell membrane</keyword>
<keyword evidence="3 6" id="KW-0812">Transmembrane</keyword>
<dbReference type="PANTHER" id="PTHR42770:SF7">
    <property type="entry name" value="MEMBRANE PROTEIN"/>
    <property type="match status" value="1"/>
</dbReference>
<evidence type="ECO:0000256" key="4">
    <source>
        <dbReference type="ARBA" id="ARBA00022989"/>
    </source>
</evidence>
<evidence type="ECO:0000256" key="6">
    <source>
        <dbReference type="SAM" id="Phobius"/>
    </source>
</evidence>
<comment type="subcellular location">
    <subcellularLocation>
        <location evidence="1">Cell membrane</location>
        <topology evidence="1">Multi-pass membrane protein</topology>
    </subcellularLocation>
</comment>
<evidence type="ECO:0000313" key="8">
    <source>
        <dbReference type="Proteomes" id="UP000470772"/>
    </source>
</evidence>
<protein>
    <submittedName>
        <fullName evidence="7">Amino acid permease</fullName>
    </submittedName>
</protein>
<feature type="transmembrane region" description="Helical" evidence="6">
    <location>
        <begin position="496"/>
        <end position="516"/>
    </location>
</feature>
<dbReference type="AlphaFoldDB" id="A0A6A9QLM7"/>
<dbReference type="EMBL" id="WGGD01000005">
    <property type="protein sequence ID" value="MUN29059.1"/>
    <property type="molecule type" value="Genomic_DNA"/>
</dbReference>
<evidence type="ECO:0000256" key="5">
    <source>
        <dbReference type="ARBA" id="ARBA00023136"/>
    </source>
</evidence>
<comment type="caution">
    <text evidence="7">The sequence shown here is derived from an EMBL/GenBank/DDBJ whole genome shotgun (WGS) entry which is preliminary data.</text>
</comment>
<organism evidence="7 8">
    <name type="scientific">Sulfuracidifex metallicus DSM 6482 = JCM 9184</name>
    <dbReference type="NCBI Taxonomy" id="523847"/>
    <lineage>
        <taxon>Archaea</taxon>
        <taxon>Thermoproteota</taxon>
        <taxon>Thermoprotei</taxon>
        <taxon>Sulfolobales</taxon>
        <taxon>Sulfolobaceae</taxon>
        <taxon>Sulfuracidifex</taxon>
    </lineage>
</organism>
<feature type="transmembrane region" description="Helical" evidence="6">
    <location>
        <begin position="125"/>
        <end position="146"/>
    </location>
</feature>
<gene>
    <name evidence="7" type="ORF">GC250_06330</name>
</gene>
<dbReference type="InterPro" id="IPR050367">
    <property type="entry name" value="APC_superfamily"/>
</dbReference>
<dbReference type="PANTHER" id="PTHR42770">
    <property type="entry name" value="AMINO ACID TRANSPORTER-RELATED"/>
    <property type="match status" value="1"/>
</dbReference>
<feature type="transmembrane region" description="Helical" evidence="6">
    <location>
        <begin position="463"/>
        <end position="484"/>
    </location>
</feature>
<sequence length="534" mass="59338">MGETDNKVSKVFLRESSGLVREVSPWSSMMATFALVTGGVPILIISWLWLAPGINWPLSYAITLIPTLSMAFLFYVAGVSMPRSGGDYVFNSRAIHPAVGFINYFGLFIAFALSLGLYSFLGARWFAYLFSGLGFYYGNSTLISFGNFFSSTTGSVIVGVLIVLVGALISFYTKFLWKFILISGVISFITTAIMFAFLTTIHPAQFSASLAAASGVKNAYNEVISNAESNGLSFVPNPLLYVFMGIPVIWYFLTWYNLPASWSGEMKTVRKNVLYSVLLAILIIGAYYILFTQLNLDAFGEKFLTSWGYISCNGVSDPVFNTFSSISTFTPFFALITTGNVFMYFIMFIAFWLPNFYSNPPLVIALTRYMFAWSFDRLFPEWFADVNSRLHVPVKSTAFVAGLGVVGVLMYAYLPFISIVDVTVIFELSYAIFALSAGLMPFVRRNMYESTVPFKRKVLGIPVVSWLGFLTFGFLMYALAITWGNPVLLPINSPTLISLALIYGVGAAIYITSYIMTKKKGIEPQLIFKEIPPE</sequence>
<dbReference type="GO" id="GO:0022857">
    <property type="term" value="F:transmembrane transporter activity"/>
    <property type="evidence" value="ECO:0007669"/>
    <property type="project" value="InterPro"/>
</dbReference>
<accession>A0A6A9QLM7</accession>
<dbReference type="Gene3D" id="1.20.1740.10">
    <property type="entry name" value="Amino acid/polyamine transporter I"/>
    <property type="match status" value="1"/>
</dbReference>
<feature type="transmembrane region" description="Helical" evidence="6">
    <location>
        <begin position="152"/>
        <end position="172"/>
    </location>
</feature>
<feature type="transmembrane region" description="Helical" evidence="6">
    <location>
        <begin position="58"/>
        <end position="78"/>
    </location>
</feature>
<keyword evidence="5 6" id="KW-0472">Membrane</keyword>
<evidence type="ECO:0000256" key="1">
    <source>
        <dbReference type="ARBA" id="ARBA00004651"/>
    </source>
</evidence>
<evidence type="ECO:0000313" key="7">
    <source>
        <dbReference type="EMBL" id="MUN29059.1"/>
    </source>
</evidence>
<dbReference type="PIRSF" id="PIRSF006060">
    <property type="entry name" value="AA_transporter"/>
    <property type="match status" value="1"/>
</dbReference>
<feature type="transmembrane region" description="Helical" evidence="6">
    <location>
        <begin position="422"/>
        <end position="443"/>
    </location>
</feature>
<feature type="transmembrane region" description="Helical" evidence="6">
    <location>
        <begin position="332"/>
        <end position="353"/>
    </location>
</feature>
<feature type="transmembrane region" description="Helical" evidence="6">
    <location>
        <begin position="398"/>
        <end position="416"/>
    </location>
</feature>
<proteinExistence type="predicted"/>
<dbReference type="Proteomes" id="UP000470772">
    <property type="component" value="Unassembled WGS sequence"/>
</dbReference>
<name>A0A6A9QLM7_SULME</name>
<feature type="transmembrane region" description="Helical" evidence="6">
    <location>
        <begin position="179"/>
        <end position="201"/>
    </location>
</feature>